<proteinExistence type="inferred from homology"/>
<gene>
    <name evidence="5" type="ORF">RB614_41500</name>
</gene>
<dbReference type="Gene3D" id="3.90.550.10">
    <property type="entry name" value="Spore Coat Polysaccharide Biosynthesis Protein SpsA, Chain A"/>
    <property type="match status" value="1"/>
</dbReference>
<evidence type="ECO:0000256" key="4">
    <source>
        <dbReference type="SAM" id="Phobius"/>
    </source>
</evidence>
<feature type="transmembrane region" description="Helical" evidence="4">
    <location>
        <begin position="408"/>
        <end position="429"/>
    </location>
</feature>
<dbReference type="PANTHER" id="PTHR43630:SF1">
    <property type="entry name" value="POLY-BETA-1,6-N-ACETYL-D-GLUCOSAMINE SYNTHASE"/>
    <property type="match status" value="1"/>
</dbReference>
<dbReference type="SUPFAM" id="SSF53448">
    <property type="entry name" value="Nucleotide-diphospho-sugar transferases"/>
    <property type="match status" value="1"/>
</dbReference>
<comment type="caution">
    <text evidence="5">The sequence shown here is derived from an EMBL/GenBank/DDBJ whole genome shotgun (WGS) entry which is preliminary data.</text>
</comment>
<dbReference type="EC" id="2.4.-.-" evidence="5"/>
<comment type="similarity">
    <text evidence="1">Belongs to the glycosyltransferase 2 family.</text>
</comment>
<evidence type="ECO:0000313" key="5">
    <source>
        <dbReference type="EMBL" id="MDQ7910984.1"/>
    </source>
</evidence>
<dbReference type="GO" id="GO:0016757">
    <property type="term" value="F:glycosyltransferase activity"/>
    <property type="evidence" value="ECO:0007669"/>
    <property type="project" value="UniProtKB-KW"/>
</dbReference>
<dbReference type="InterPro" id="IPR029044">
    <property type="entry name" value="Nucleotide-diphossugar_trans"/>
</dbReference>
<protein>
    <submittedName>
        <fullName evidence="5">Glycosyltransferase</fullName>
        <ecNumber evidence="5">2.4.-.-</ecNumber>
    </submittedName>
</protein>
<dbReference type="Proteomes" id="UP001230908">
    <property type="component" value="Unassembled WGS sequence"/>
</dbReference>
<keyword evidence="4" id="KW-0812">Transmembrane</keyword>
<accession>A0ABU0ZVC1</accession>
<evidence type="ECO:0000313" key="6">
    <source>
        <dbReference type="Proteomes" id="UP001230908"/>
    </source>
</evidence>
<sequence length="457" mass="50999">MNHLFLFTSVTAFVMGGMFVGYLGALLVPYLTQRRGASGDPGRYEWHFFIPCRDEEAVIGGTIANLRSQFRHAHVWVADDASTDRTADKVQAIADTDSHVHLRRRVLPDARTGKSDALNALYRDLDDWLPPEIDRTSAIVCVVDADGRLRGDCLEAVTGPRRFGDARVAAVQVGVRMMNRTDRHPLAAQRPKAGRLRSAFARLLVRMQDLEFQGPILALQLARRHSRTVGMGGNGQFTRMSALDAVAGDDRRPWHGSLLEDFELGVHLLLRGYRTAFAHDTWVDQEGLPRLDRLITQRTRWSQGNMLCIKYLPAVWRNPALTNLGAIEVAYFLLQPWLQLVGTFVYALPVIAFGVVAVVHPDLVFGAATADAWLTWTVLMALGIGQFALWGPIYVLKVERTARLRQGIGWGLSYAAYVLLFYVTAWRAFVRILRGKHGWSKTRRNAETGGATVAVEA</sequence>
<keyword evidence="4" id="KW-0472">Membrane</keyword>
<dbReference type="Pfam" id="PF13641">
    <property type="entry name" value="Glyco_tranf_2_3"/>
    <property type="match status" value="1"/>
</dbReference>
<keyword evidence="6" id="KW-1185">Reference proteome</keyword>
<reference evidence="5 6" key="1">
    <citation type="submission" date="2023-08" db="EMBL/GenBank/DDBJ databases">
        <title>Phytohabitans sansha sp. nov., isolated from marine sediment.</title>
        <authorList>
            <person name="Zhao Y."/>
            <person name="Yi K."/>
        </authorList>
    </citation>
    <scope>NUCLEOTIDE SEQUENCE [LARGE SCALE GENOMIC DNA]</scope>
    <source>
        <strain evidence="5 6">ZYX-F-186</strain>
    </source>
</reference>
<organism evidence="5 6">
    <name type="scientific">Phytohabitans maris</name>
    <dbReference type="NCBI Taxonomy" id="3071409"/>
    <lineage>
        <taxon>Bacteria</taxon>
        <taxon>Bacillati</taxon>
        <taxon>Actinomycetota</taxon>
        <taxon>Actinomycetes</taxon>
        <taxon>Micromonosporales</taxon>
        <taxon>Micromonosporaceae</taxon>
    </lineage>
</organism>
<feature type="transmembrane region" description="Helical" evidence="4">
    <location>
        <begin position="373"/>
        <end position="396"/>
    </location>
</feature>
<evidence type="ECO:0000256" key="3">
    <source>
        <dbReference type="ARBA" id="ARBA00022679"/>
    </source>
</evidence>
<dbReference type="PANTHER" id="PTHR43630">
    <property type="entry name" value="POLY-BETA-1,6-N-ACETYL-D-GLUCOSAMINE SYNTHASE"/>
    <property type="match status" value="1"/>
</dbReference>
<dbReference type="RefSeq" id="WP_308718218.1">
    <property type="nucleotide sequence ID" value="NZ_JAVHUY010000067.1"/>
</dbReference>
<evidence type="ECO:0000256" key="2">
    <source>
        <dbReference type="ARBA" id="ARBA00022676"/>
    </source>
</evidence>
<feature type="transmembrane region" description="Helical" evidence="4">
    <location>
        <begin position="6"/>
        <end position="28"/>
    </location>
</feature>
<keyword evidence="3 5" id="KW-0808">Transferase</keyword>
<name>A0ABU0ZVC1_9ACTN</name>
<feature type="transmembrane region" description="Helical" evidence="4">
    <location>
        <begin position="340"/>
        <end position="361"/>
    </location>
</feature>
<dbReference type="EMBL" id="JAVHUY010000067">
    <property type="protein sequence ID" value="MDQ7910984.1"/>
    <property type="molecule type" value="Genomic_DNA"/>
</dbReference>
<evidence type="ECO:0000256" key="1">
    <source>
        <dbReference type="ARBA" id="ARBA00006739"/>
    </source>
</evidence>
<keyword evidence="4" id="KW-1133">Transmembrane helix</keyword>
<keyword evidence="2 5" id="KW-0328">Glycosyltransferase</keyword>